<dbReference type="InterPro" id="IPR006204">
    <property type="entry name" value="GHMP_kinase_N_dom"/>
</dbReference>
<dbReference type="PRINTS" id="PR00960">
    <property type="entry name" value="LMBPPROTEIN"/>
</dbReference>
<dbReference type="Proteomes" id="UP000009222">
    <property type="component" value="Chromosome"/>
</dbReference>
<dbReference type="InterPro" id="IPR001174">
    <property type="entry name" value="HddA/FKP"/>
</dbReference>
<evidence type="ECO:0000313" key="9">
    <source>
        <dbReference type="Proteomes" id="UP000009222"/>
    </source>
</evidence>
<dbReference type="InterPro" id="IPR006203">
    <property type="entry name" value="GHMP_knse_ATP-bd_CS"/>
</dbReference>
<keyword evidence="9" id="KW-1185">Reference proteome</keyword>
<dbReference type="RefSeq" id="WP_015711286.1">
    <property type="nucleotide sequence ID" value="NC_015577.1"/>
</dbReference>
<keyword evidence="1" id="KW-0808">Transferase</keyword>
<dbReference type="HOGENOM" id="CLU_048558_1_0_12"/>
<reference evidence="8 9" key="2">
    <citation type="journal article" date="2011" name="ISME J.">
        <title>RNA-seq reveals cooperative metabolic interactions between two termite-gut spirochete species in co-culture.</title>
        <authorList>
            <person name="Rosenthal A.Z."/>
            <person name="Matson E.G."/>
            <person name="Eldar A."/>
            <person name="Leadbetter J.R."/>
        </authorList>
    </citation>
    <scope>NUCLEOTIDE SEQUENCE [LARGE SCALE GENOMIC DNA]</scope>
    <source>
        <strain evidence="9">ATCC BAA-888 / DSM 13862 / ZAS-9</strain>
    </source>
</reference>
<dbReference type="Pfam" id="PF08544">
    <property type="entry name" value="GHMP_kinases_C"/>
    <property type="match status" value="1"/>
</dbReference>
<dbReference type="STRING" id="545695.TREAZ_0677"/>
<evidence type="ECO:0000256" key="5">
    <source>
        <dbReference type="ARBA" id="ARBA00038121"/>
    </source>
</evidence>
<name>F5YAV4_LEAAZ</name>
<dbReference type="eggNOG" id="COG2605">
    <property type="taxonomic scope" value="Bacteria"/>
</dbReference>
<dbReference type="GO" id="GO:0005524">
    <property type="term" value="F:ATP binding"/>
    <property type="evidence" value="ECO:0007669"/>
    <property type="project" value="UniProtKB-KW"/>
</dbReference>
<dbReference type="GO" id="GO:0042352">
    <property type="term" value="P:GDP-L-fucose salvage"/>
    <property type="evidence" value="ECO:0007669"/>
    <property type="project" value="TreeGrafter"/>
</dbReference>
<dbReference type="OrthoDB" id="366039at2"/>
<reference evidence="9" key="1">
    <citation type="submission" date="2009-12" db="EMBL/GenBank/DDBJ databases">
        <title>Complete sequence of Treponema azotonutricium strain ZAS-9.</title>
        <authorList>
            <person name="Tetu S.G."/>
            <person name="Matson E."/>
            <person name="Ren Q."/>
            <person name="Seshadri R."/>
            <person name="Elbourne L."/>
            <person name="Hassan K.A."/>
            <person name="Durkin A."/>
            <person name="Radune D."/>
            <person name="Mohamoud Y."/>
            <person name="Shay R."/>
            <person name="Jin S."/>
            <person name="Zhang X."/>
            <person name="Lucey K."/>
            <person name="Ballor N.R."/>
            <person name="Ottesen E."/>
            <person name="Rosenthal R."/>
            <person name="Allen A."/>
            <person name="Leadbetter J.R."/>
            <person name="Paulsen I.T."/>
        </authorList>
    </citation>
    <scope>NUCLEOTIDE SEQUENCE [LARGE SCALE GENOMIC DNA]</scope>
    <source>
        <strain evidence="9">ATCC BAA-888 / DSM 13862 / ZAS-9</strain>
    </source>
</reference>
<dbReference type="SUPFAM" id="SSF55060">
    <property type="entry name" value="GHMP Kinase, C-terminal domain"/>
    <property type="match status" value="1"/>
</dbReference>
<evidence type="ECO:0000259" key="7">
    <source>
        <dbReference type="Pfam" id="PF08544"/>
    </source>
</evidence>
<dbReference type="AlphaFoldDB" id="F5YAV4"/>
<dbReference type="PIRSF" id="PIRSF036406">
    <property type="entry name" value="Hept_kin"/>
    <property type="match status" value="1"/>
</dbReference>
<feature type="domain" description="GHMP kinase N-terminal" evidence="6">
    <location>
        <begin position="74"/>
        <end position="154"/>
    </location>
</feature>
<dbReference type="InterPro" id="IPR020568">
    <property type="entry name" value="Ribosomal_Su5_D2-typ_SF"/>
</dbReference>
<dbReference type="EMBL" id="CP001841">
    <property type="protein sequence ID" value="AEF80070.1"/>
    <property type="molecule type" value="Genomic_DNA"/>
</dbReference>
<evidence type="ECO:0000256" key="2">
    <source>
        <dbReference type="ARBA" id="ARBA00022741"/>
    </source>
</evidence>
<comment type="similarity">
    <text evidence="5">Belongs to the GHMP kinase family.</text>
</comment>
<dbReference type="Gene3D" id="3.30.230.120">
    <property type="match status" value="1"/>
</dbReference>
<dbReference type="SUPFAM" id="SSF54211">
    <property type="entry name" value="Ribosomal protein S5 domain 2-like"/>
    <property type="match status" value="1"/>
</dbReference>
<dbReference type="InterPro" id="IPR052203">
    <property type="entry name" value="GHMP_Kinase-Related"/>
</dbReference>
<dbReference type="InterPro" id="IPR036554">
    <property type="entry name" value="GHMP_kinase_C_sf"/>
</dbReference>
<dbReference type="InterPro" id="IPR013750">
    <property type="entry name" value="GHMP_kinase_C_dom"/>
</dbReference>
<dbReference type="InterPro" id="IPR014606">
    <property type="entry name" value="Heptose_7-P_kinase"/>
</dbReference>
<organism evidence="8 9">
    <name type="scientific">Leadbettera azotonutricia (strain ATCC BAA-888 / DSM 13862 / ZAS-9)</name>
    <name type="common">Treponema azotonutricium</name>
    <dbReference type="NCBI Taxonomy" id="545695"/>
    <lineage>
        <taxon>Bacteria</taxon>
        <taxon>Pseudomonadati</taxon>
        <taxon>Spirochaetota</taxon>
        <taxon>Spirochaetia</taxon>
        <taxon>Spirochaetales</taxon>
        <taxon>Breznakiellaceae</taxon>
        <taxon>Leadbettera</taxon>
    </lineage>
</organism>
<keyword evidence="3 8" id="KW-0418">Kinase</keyword>
<evidence type="ECO:0000313" key="8">
    <source>
        <dbReference type="EMBL" id="AEF80070.1"/>
    </source>
</evidence>
<keyword evidence="4" id="KW-0067">ATP-binding</keyword>
<protein>
    <submittedName>
        <fullName evidence="8">Ghmp kinase</fullName>
    </submittedName>
</protein>
<dbReference type="PROSITE" id="PS00627">
    <property type="entry name" value="GHMP_KINASES_ATP"/>
    <property type="match status" value="1"/>
</dbReference>
<evidence type="ECO:0000256" key="3">
    <source>
        <dbReference type="ARBA" id="ARBA00022777"/>
    </source>
</evidence>
<keyword evidence="2" id="KW-0547">Nucleotide-binding</keyword>
<dbReference type="InParanoid" id="F5YAV4"/>
<evidence type="ECO:0000256" key="4">
    <source>
        <dbReference type="ARBA" id="ARBA00022840"/>
    </source>
</evidence>
<dbReference type="KEGG" id="taz:TREAZ_0677"/>
<sequence length="324" mass="36338">MIITRTPFRISLCGGGSDISTFYKKNSGFVLSASINKYMYIITHPSFQKDKTVLKYSKTEIVDNLNEIEHIYFKAILQKMDVSGIEITSTADIPAGTGLGSSSSFTVGLLHNLYSYKNKFVSKECLAEEACKIEIEVLKQPIGKQDQYAAAYGGLNFYTFRPDGSVFVEPILMEQSSLINMQRRLMMFYISGTRSASAILEEQRENIKKGEYEKKLIKICQLAQDLRISLQNNEIDTLGKILHESWMLKRSLAEGITNMEIDKYYQIALDNGAIGGKLLGAGSGGFLLLYVPESKQDKVRSAINIPEQKFDFERQGSTIIYIGS</sequence>
<dbReference type="Pfam" id="PF00288">
    <property type="entry name" value="GHMP_kinases_N"/>
    <property type="match status" value="1"/>
</dbReference>
<proteinExistence type="inferred from homology"/>
<feature type="domain" description="GHMP kinase C-terminal" evidence="7">
    <location>
        <begin position="229"/>
        <end position="304"/>
    </location>
</feature>
<dbReference type="PANTHER" id="PTHR32463:SF0">
    <property type="entry name" value="L-FUCOSE KINASE"/>
    <property type="match status" value="1"/>
</dbReference>
<dbReference type="PANTHER" id="PTHR32463">
    <property type="entry name" value="L-FUCOSE KINASE"/>
    <property type="match status" value="1"/>
</dbReference>
<dbReference type="GO" id="GO:0050201">
    <property type="term" value="F:fucokinase activity"/>
    <property type="evidence" value="ECO:0007669"/>
    <property type="project" value="TreeGrafter"/>
</dbReference>
<gene>
    <name evidence="8" type="ordered locus">TREAZ_0677</name>
</gene>
<evidence type="ECO:0000256" key="1">
    <source>
        <dbReference type="ARBA" id="ARBA00022679"/>
    </source>
</evidence>
<accession>F5YAV4</accession>
<evidence type="ECO:0000259" key="6">
    <source>
        <dbReference type="Pfam" id="PF00288"/>
    </source>
</evidence>